<dbReference type="GO" id="GO:0005634">
    <property type="term" value="C:nucleus"/>
    <property type="evidence" value="ECO:0007669"/>
    <property type="project" value="TreeGrafter"/>
</dbReference>
<keyword evidence="2" id="KW-0520">NAD</keyword>
<reference evidence="4" key="1">
    <citation type="submission" date="2025-08" db="UniProtKB">
        <authorList>
            <consortium name="Ensembl"/>
        </authorList>
    </citation>
    <scope>IDENTIFICATION</scope>
</reference>
<dbReference type="Gene3D" id="3.90.228.10">
    <property type="match status" value="1"/>
</dbReference>
<reference evidence="4" key="2">
    <citation type="submission" date="2025-09" db="UniProtKB">
        <authorList>
            <consortium name="Ensembl"/>
        </authorList>
    </citation>
    <scope>IDENTIFICATION</scope>
</reference>
<sequence>MKNSKDILNTSSFSYRGQIDFSEMLLTDLTTGRQKRIKRSCNTEKRYNFYILKSNSSEVYKLASLIPLSEHSPEFRKVEEYVKTVGLLGKTILSINRIQNLDLWELYCRKKKQLMRIQGIKEIQEKQLFHGTDIKNVDYICKYNFDVRLAGQHAHVFGKGIYFAKHAALADVYSKSSLEPLPVYGGKAQLVHSGETKIIFLARVMTGKPVAGLSHFQKPDHGSPENLHDSCVDDVSHPNIFVIFDPNQIYPEYVIQYS</sequence>
<feature type="domain" description="PARP catalytic" evidence="3">
    <location>
        <begin position="50"/>
        <end position="258"/>
    </location>
</feature>
<dbReference type="SUPFAM" id="SSF56399">
    <property type="entry name" value="ADP-ribosylation"/>
    <property type="match status" value="1"/>
</dbReference>
<dbReference type="PANTHER" id="PTHR45740">
    <property type="entry name" value="POLY [ADP-RIBOSE] POLYMERASE"/>
    <property type="match status" value="1"/>
</dbReference>
<evidence type="ECO:0000259" key="3">
    <source>
        <dbReference type="PROSITE" id="PS51059"/>
    </source>
</evidence>
<comment type="similarity">
    <text evidence="1">Belongs to the ARTD/PARP family.</text>
</comment>
<dbReference type="InterPro" id="IPR051712">
    <property type="entry name" value="ARTD-AVP"/>
</dbReference>
<dbReference type="PROSITE" id="PS51059">
    <property type="entry name" value="PARP_CATALYTIC"/>
    <property type="match status" value="1"/>
</dbReference>
<dbReference type="AlphaFoldDB" id="A0A3Q2WZ21"/>
<dbReference type="GO" id="GO:0003950">
    <property type="term" value="F:NAD+ poly-ADP-ribosyltransferase activity"/>
    <property type="evidence" value="ECO:0007669"/>
    <property type="project" value="UniProtKB-UniRule"/>
</dbReference>
<evidence type="ECO:0000256" key="2">
    <source>
        <dbReference type="RuleBase" id="RU362114"/>
    </source>
</evidence>
<accession>A0A3Q2WZ21</accession>
<keyword evidence="2" id="KW-0328">Glycosyltransferase</keyword>
<keyword evidence="2" id="KW-0808">Transferase</keyword>
<organism evidence="4 5">
    <name type="scientific">Haplochromis burtoni</name>
    <name type="common">Burton's mouthbrooder</name>
    <name type="synonym">Chromis burtoni</name>
    <dbReference type="NCBI Taxonomy" id="8153"/>
    <lineage>
        <taxon>Eukaryota</taxon>
        <taxon>Metazoa</taxon>
        <taxon>Chordata</taxon>
        <taxon>Craniata</taxon>
        <taxon>Vertebrata</taxon>
        <taxon>Euteleostomi</taxon>
        <taxon>Actinopterygii</taxon>
        <taxon>Neopterygii</taxon>
        <taxon>Teleostei</taxon>
        <taxon>Neoteleostei</taxon>
        <taxon>Acanthomorphata</taxon>
        <taxon>Ovalentaria</taxon>
        <taxon>Cichlomorphae</taxon>
        <taxon>Cichliformes</taxon>
        <taxon>Cichlidae</taxon>
        <taxon>African cichlids</taxon>
        <taxon>Pseudocrenilabrinae</taxon>
        <taxon>Haplochromini</taxon>
        <taxon>Haplochromis</taxon>
    </lineage>
</organism>
<evidence type="ECO:0000256" key="1">
    <source>
        <dbReference type="ARBA" id="ARBA00024347"/>
    </source>
</evidence>
<evidence type="ECO:0000313" key="4">
    <source>
        <dbReference type="Ensembl" id="ENSHBUP00000032364.1"/>
    </source>
</evidence>
<dbReference type="OMA" id="IQNVDLW"/>
<protein>
    <recommendedName>
        <fullName evidence="2">Poly [ADP-ribose] polymerase</fullName>
        <shortName evidence="2">PARP</shortName>
        <ecNumber evidence="2">2.4.2.-</ecNumber>
    </recommendedName>
</protein>
<dbReference type="GO" id="GO:1990404">
    <property type="term" value="F:NAD+-protein mono-ADP-ribosyltransferase activity"/>
    <property type="evidence" value="ECO:0007669"/>
    <property type="project" value="TreeGrafter"/>
</dbReference>
<dbReference type="Pfam" id="PF00644">
    <property type="entry name" value="PARP"/>
    <property type="match status" value="1"/>
</dbReference>
<name>A0A3Q2WZ21_HAPBU</name>
<dbReference type="GeneTree" id="ENSGT00940000156857"/>
<dbReference type="Ensembl" id="ENSHBUT00000025216.1">
    <property type="protein sequence ID" value="ENSHBUP00000032364.1"/>
    <property type="gene ID" value="ENSHBUG00000018628.1"/>
</dbReference>
<dbReference type="InterPro" id="IPR012317">
    <property type="entry name" value="Poly(ADP-ribose)pol_cat_dom"/>
</dbReference>
<dbReference type="Proteomes" id="UP000264840">
    <property type="component" value="Unplaced"/>
</dbReference>
<keyword evidence="5" id="KW-1185">Reference proteome</keyword>
<evidence type="ECO:0000313" key="5">
    <source>
        <dbReference type="Proteomes" id="UP000264840"/>
    </source>
</evidence>
<dbReference type="PANTHER" id="PTHR45740:SF4">
    <property type="entry name" value="PROTEIN MONO-ADP-RIBOSYLTRANSFERASE PARP11"/>
    <property type="match status" value="1"/>
</dbReference>
<dbReference type="CDD" id="cd01439">
    <property type="entry name" value="TCCD_inducible_PARP_like"/>
    <property type="match status" value="1"/>
</dbReference>
<dbReference type="EC" id="2.4.2.-" evidence="2"/>
<proteinExistence type="inferred from homology"/>